<evidence type="ECO:0000256" key="5">
    <source>
        <dbReference type="ARBA" id="ARBA00022989"/>
    </source>
</evidence>
<dbReference type="GO" id="GO:0015297">
    <property type="term" value="F:antiporter activity"/>
    <property type="evidence" value="ECO:0007669"/>
    <property type="project" value="InterPro"/>
</dbReference>
<evidence type="ECO:0000256" key="7">
    <source>
        <dbReference type="SAM" id="Phobius"/>
    </source>
</evidence>
<dbReference type="Proteomes" id="UP001221217">
    <property type="component" value="Unassembled WGS sequence"/>
</dbReference>
<comment type="caution">
    <text evidence="8">The sequence shown here is derived from an EMBL/GenBank/DDBJ whole genome shotgun (WGS) entry which is preliminary data.</text>
</comment>
<dbReference type="InterPro" id="IPR052031">
    <property type="entry name" value="Membrane_Transporter-Flippase"/>
</dbReference>
<organism evidence="8 9">
    <name type="scientific">Candidatus Thalassospirochaeta sargassi</name>
    <dbReference type="NCBI Taxonomy" id="3119039"/>
    <lineage>
        <taxon>Bacteria</taxon>
        <taxon>Pseudomonadati</taxon>
        <taxon>Spirochaetota</taxon>
        <taxon>Spirochaetia</taxon>
        <taxon>Spirochaetales</taxon>
        <taxon>Spirochaetaceae</taxon>
        <taxon>Candidatus Thalassospirochaeta</taxon>
    </lineage>
</organism>
<evidence type="ECO:0000256" key="1">
    <source>
        <dbReference type="ARBA" id="ARBA00004651"/>
    </source>
</evidence>
<keyword evidence="5 7" id="KW-1133">Transmembrane helix</keyword>
<evidence type="ECO:0000256" key="4">
    <source>
        <dbReference type="ARBA" id="ARBA00022692"/>
    </source>
</evidence>
<sequence>ERVKQGIRWLRLYAHIVGLTAAGILFFAGSTLAGLFNEDTMVRTTAAAYLMIVPIGYGLYGCGQVGASILNVYHKPFLAGALSLIQIALVAVPLAYLLPRALGVNGVFAAILISFAVIGILSFIVVGRESKTMIGKTAIPVRN</sequence>
<feature type="transmembrane region" description="Helical" evidence="7">
    <location>
        <begin position="104"/>
        <end position="126"/>
    </location>
</feature>
<evidence type="ECO:0000256" key="6">
    <source>
        <dbReference type="ARBA" id="ARBA00023136"/>
    </source>
</evidence>
<evidence type="ECO:0000256" key="2">
    <source>
        <dbReference type="ARBA" id="ARBA00022448"/>
    </source>
</evidence>
<keyword evidence="6 7" id="KW-0472">Membrane</keyword>
<name>A0AAJ1IGX1_9SPIO</name>
<evidence type="ECO:0008006" key="10">
    <source>
        <dbReference type="Google" id="ProtNLM"/>
    </source>
</evidence>
<dbReference type="AlphaFoldDB" id="A0AAJ1IGX1"/>
<gene>
    <name evidence="8" type="ORF">PQJ61_09225</name>
</gene>
<feature type="transmembrane region" description="Helical" evidence="7">
    <location>
        <begin position="12"/>
        <end position="36"/>
    </location>
</feature>
<feature type="transmembrane region" description="Helical" evidence="7">
    <location>
        <begin position="77"/>
        <end position="98"/>
    </location>
</feature>
<dbReference type="EMBL" id="JAQQAL010000021">
    <property type="protein sequence ID" value="MDC7226931.1"/>
    <property type="molecule type" value="Genomic_DNA"/>
</dbReference>
<dbReference type="GO" id="GO:0042910">
    <property type="term" value="F:xenobiotic transmembrane transporter activity"/>
    <property type="evidence" value="ECO:0007669"/>
    <property type="project" value="InterPro"/>
</dbReference>
<feature type="transmembrane region" description="Helical" evidence="7">
    <location>
        <begin position="48"/>
        <end position="70"/>
    </location>
</feature>
<reference evidence="8 9" key="1">
    <citation type="submission" date="2022-12" db="EMBL/GenBank/DDBJ databases">
        <title>Metagenome assembled genome from gulf of manar.</title>
        <authorList>
            <person name="Kohli P."/>
            <person name="Pk S."/>
            <person name="Venkata Ramana C."/>
            <person name="Sasikala C."/>
        </authorList>
    </citation>
    <scope>NUCLEOTIDE SEQUENCE [LARGE SCALE GENOMIC DNA]</scope>
    <source>
        <strain evidence="8">JB008</strain>
    </source>
</reference>
<dbReference type="GO" id="GO:0005886">
    <property type="term" value="C:plasma membrane"/>
    <property type="evidence" value="ECO:0007669"/>
    <property type="project" value="UniProtKB-SubCell"/>
</dbReference>
<keyword evidence="4 7" id="KW-0812">Transmembrane</keyword>
<accession>A0AAJ1IGX1</accession>
<protein>
    <recommendedName>
        <fullName evidence="10">MATE family efflux transporter</fullName>
    </recommendedName>
</protein>
<comment type="subcellular location">
    <subcellularLocation>
        <location evidence="1">Cell membrane</location>
        <topology evidence="1">Multi-pass membrane protein</topology>
    </subcellularLocation>
</comment>
<evidence type="ECO:0000313" key="9">
    <source>
        <dbReference type="Proteomes" id="UP001221217"/>
    </source>
</evidence>
<dbReference type="PANTHER" id="PTHR43549">
    <property type="entry name" value="MULTIDRUG RESISTANCE PROTEIN YPNP-RELATED"/>
    <property type="match status" value="1"/>
</dbReference>
<keyword evidence="2" id="KW-0813">Transport</keyword>
<feature type="non-terminal residue" evidence="8">
    <location>
        <position position="1"/>
    </location>
</feature>
<evidence type="ECO:0000313" key="8">
    <source>
        <dbReference type="EMBL" id="MDC7226931.1"/>
    </source>
</evidence>
<evidence type="ECO:0000256" key="3">
    <source>
        <dbReference type="ARBA" id="ARBA00022475"/>
    </source>
</evidence>
<proteinExistence type="predicted"/>
<dbReference type="PANTHER" id="PTHR43549:SF3">
    <property type="entry name" value="MULTIDRUG RESISTANCE PROTEIN YPNP-RELATED"/>
    <property type="match status" value="1"/>
</dbReference>
<keyword evidence="3" id="KW-1003">Cell membrane</keyword>